<evidence type="ECO:0000256" key="4">
    <source>
        <dbReference type="ARBA" id="ARBA00022692"/>
    </source>
</evidence>
<dbReference type="GO" id="GO:0046872">
    <property type="term" value="F:metal ion binding"/>
    <property type="evidence" value="ECO:0007669"/>
    <property type="project" value="UniProtKB-KW"/>
</dbReference>
<evidence type="ECO:0000256" key="13">
    <source>
        <dbReference type="ARBA" id="ARBA00023228"/>
    </source>
</evidence>
<evidence type="ECO:0000256" key="14">
    <source>
        <dbReference type="ARBA" id="ARBA00038442"/>
    </source>
</evidence>
<feature type="transmembrane region" description="Helical" evidence="16">
    <location>
        <begin position="199"/>
        <end position="221"/>
    </location>
</feature>
<feature type="transmembrane region" description="Helical" evidence="16">
    <location>
        <begin position="227"/>
        <end position="248"/>
    </location>
</feature>
<evidence type="ECO:0000256" key="3">
    <source>
        <dbReference type="ARBA" id="ARBA00022448"/>
    </source>
</evidence>
<dbReference type="GO" id="GO:0031902">
    <property type="term" value="C:late endosome membrane"/>
    <property type="evidence" value="ECO:0007669"/>
    <property type="project" value="UniProtKB-SubCell"/>
</dbReference>
<evidence type="ECO:0000313" key="19">
    <source>
        <dbReference type="WBParaSite" id="SMRG1_92260.2"/>
    </source>
</evidence>
<evidence type="ECO:0000256" key="6">
    <source>
        <dbReference type="ARBA" id="ARBA00022753"/>
    </source>
</evidence>
<keyword evidence="7" id="KW-0029">Amino-acid transport</keyword>
<evidence type="ECO:0000256" key="8">
    <source>
        <dbReference type="ARBA" id="ARBA00022989"/>
    </source>
</evidence>
<feature type="transmembrane region" description="Helical" evidence="16">
    <location>
        <begin position="535"/>
        <end position="556"/>
    </location>
</feature>
<comment type="similarity">
    <text evidence="14">Belongs to the amino acid/polyamine transporter 2 family. SLC38A9 subfamily.</text>
</comment>
<dbReference type="PANTHER" id="PTHR22950:SF244">
    <property type="entry name" value="NEUTRAL AMINO ACID TRANSPORTER 9"/>
    <property type="match status" value="1"/>
</dbReference>
<proteinExistence type="inferred from homology"/>
<feature type="transmembrane region" description="Helical" evidence="16">
    <location>
        <begin position="449"/>
        <end position="470"/>
    </location>
</feature>
<dbReference type="PANTHER" id="PTHR22950">
    <property type="entry name" value="AMINO ACID TRANSPORTER"/>
    <property type="match status" value="1"/>
</dbReference>
<evidence type="ECO:0000313" key="18">
    <source>
        <dbReference type="Proteomes" id="UP000050790"/>
    </source>
</evidence>
<keyword evidence="3" id="KW-0813">Transport</keyword>
<evidence type="ECO:0000256" key="1">
    <source>
        <dbReference type="ARBA" id="ARBA00004107"/>
    </source>
</evidence>
<keyword evidence="6" id="KW-0967">Endosome</keyword>
<comment type="subcellular location">
    <subcellularLocation>
        <location evidence="1">Late endosome membrane</location>
        <topology evidence="1">Multi-pass membrane protein</topology>
    </subcellularLocation>
    <subcellularLocation>
        <location evidence="2">Lysosome membrane</location>
        <topology evidence="2">Multi-pass membrane protein</topology>
    </subcellularLocation>
</comment>
<feature type="domain" description="Amino acid transporter transmembrane" evidence="17">
    <location>
        <begin position="199"/>
        <end position="317"/>
    </location>
</feature>
<keyword evidence="8 16" id="KW-1133">Transmembrane helix</keyword>
<keyword evidence="4 16" id="KW-0812">Transmembrane</keyword>
<evidence type="ECO:0000256" key="7">
    <source>
        <dbReference type="ARBA" id="ARBA00022970"/>
    </source>
</evidence>
<dbReference type="GO" id="GO:0015179">
    <property type="term" value="F:L-amino acid transmembrane transporter activity"/>
    <property type="evidence" value="ECO:0007669"/>
    <property type="project" value="TreeGrafter"/>
</dbReference>
<feature type="transmembrane region" description="Helical" evidence="16">
    <location>
        <begin position="415"/>
        <end position="437"/>
    </location>
</feature>
<dbReference type="WBParaSite" id="SMRG1_92260.2">
    <property type="protein sequence ID" value="SMRG1_92260.2"/>
    <property type="gene ID" value="SMRG1_92260"/>
</dbReference>
<keyword evidence="13" id="KW-0458">Lysosome</keyword>
<keyword evidence="10 16" id="KW-0472">Membrane</keyword>
<evidence type="ECO:0000256" key="16">
    <source>
        <dbReference type="SAM" id="Phobius"/>
    </source>
</evidence>
<dbReference type="Pfam" id="PF01490">
    <property type="entry name" value="Aa_trans"/>
    <property type="match status" value="2"/>
</dbReference>
<evidence type="ECO:0000256" key="5">
    <source>
        <dbReference type="ARBA" id="ARBA00022723"/>
    </source>
</evidence>
<keyword evidence="11" id="KW-1015">Disulfide bond</keyword>
<accession>A0AA85ALI9</accession>
<evidence type="ECO:0000256" key="15">
    <source>
        <dbReference type="SAM" id="MobiDB-lite"/>
    </source>
</evidence>
<organism evidence="18 19">
    <name type="scientific">Schistosoma margrebowiei</name>
    <dbReference type="NCBI Taxonomy" id="48269"/>
    <lineage>
        <taxon>Eukaryota</taxon>
        <taxon>Metazoa</taxon>
        <taxon>Spiralia</taxon>
        <taxon>Lophotrochozoa</taxon>
        <taxon>Platyhelminthes</taxon>
        <taxon>Trematoda</taxon>
        <taxon>Digenea</taxon>
        <taxon>Strigeidida</taxon>
        <taxon>Schistosomatoidea</taxon>
        <taxon>Schistosomatidae</taxon>
        <taxon>Schistosoma</taxon>
    </lineage>
</organism>
<dbReference type="AlphaFoldDB" id="A0AA85ALI9"/>
<feature type="transmembrane region" description="Helical" evidence="16">
    <location>
        <begin position="568"/>
        <end position="593"/>
    </location>
</feature>
<feature type="domain" description="Amino acid transporter transmembrane" evidence="17">
    <location>
        <begin position="394"/>
        <end position="626"/>
    </location>
</feature>
<dbReference type="GO" id="GO:0005765">
    <property type="term" value="C:lysosomal membrane"/>
    <property type="evidence" value="ECO:0007669"/>
    <property type="project" value="UniProtKB-SubCell"/>
</dbReference>
<feature type="transmembrane region" description="Helical" evidence="16">
    <location>
        <begin position="697"/>
        <end position="724"/>
    </location>
</feature>
<evidence type="ECO:0000256" key="2">
    <source>
        <dbReference type="ARBA" id="ARBA00004155"/>
    </source>
</evidence>
<evidence type="ECO:0000256" key="10">
    <source>
        <dbReference type="ARBA" id="ARBA00023136"/>
    </source>
</evidence>
<evidence type="ECO:0000256" key="9">
    <source>
        <dbReference type="ARBA" id="ARBA00023053"/>
    </source>
</evidence>
<feature type="region of interest" description="Disordered" evidence="15">
    <location>
        <begin position="1"/>
        <end position="39"/>
    </location>
</feature>
<keyword evidence="5" id="KW-0479">Metal-binding</keyword>
<protein>
    <recommendedName>
        <fullName evidence="17">Amino acid transporter transmembrane domain-containing protein</fullName>
    </recommendedName>
</protein>
<feature type="transmembrane region" description="Helical" evidence="16">
    <location>
        <begin position="491"/>
        <end position="515"/>
    </location>
</feature>
<feature type="transmembrane region" description="Helical" evidence="16">
    <location>
        <begin position="281"/>
        <end position="302"/>
    </location>
</feature>
<dbReference type="InterPro" id="IPR013057">
    <property type="entry name" value="AA_transpt_TM"/>
</dbReference>
<keyword evidence="9" id="KW-0915">Sodium</keyword>
<feature type="compositionally biased region" description="Low complexity" evidence="15">
    <location>
        <begin position="8"/>
        <end position="35"/>
    </location>
</feature>
<sequence>MVESKRYSSSSTDTASVSDSPEPNTPTNKSPNNSKLNVSTANRRPRYYSFNQQQNNSEQNLNNNELKQYPIESDQNALNLNSIIINKKSYLSSVHDISTIKPIENNNNNKHITEMKQNNNNSMNDYHGLSTLDKDIHLHTDHNNNNTNTTTNNNNTNNNIIINDKLNNYTIGSITQIHYDGCETKVNDPPKREAKQNSIITIFTIWNTIMGTSILVMPWAIQQAGFALGTFLIIFVAFIAWYCGYLVLKATEDLKIIQNTRSSADMEFTDVCQYHLGKPGYILAISFSMLALFGAIIVYYVLMCNFLYYTGDFIYNKINNVNHSHLDQTFTLWNKTYTGATCSNLPLVPNKDHENITIPSLNLNHETLNNSLNTDHISIYNRLWSKTRTVPAWLLLIVVPLISIKSPTFLSKFNALGTICVLYLVILVCLKAGQWGINMDFSSKHPYRIVPQAQTTFISLTGICSLAFFCHNTLHTLTRNQKRPENNTRDVAIAFLLVAATYLSIGLIFYCSFPLAKSCIEDNLLNNLVTDIPVFIGRFFSLLQMFTVFPMILYVLRVQIMTALFKKPYPGFIHVTVLHVFILGLSLTFSMLMPSIGTIIRFSGSLCGLVYMFTLPPLIYLLNKRTLIRLQNEGHINISDIHSNKLLNNNYHFNQINSIKTFQDDHIPFHNLQIDNHNDTISIIKIKLLSEHETIKYWFIIFIHLFIMLLGLLNFIGQFIILFIESNKKQIVSSTNS</sequence>
<feature type="transmembrane region" description="Helical" evidence="16">
    <location>
        <begin position="390"/>
        <end position="408"/>
    </location>
</feature>
<feature type="transmembrane region" description="Helical" evidence="16">
    <location>
        <begin position="599"/>
        <end position="622"/>
    </location>
</feature>
<evidence type="ECO:0000256" key="12">
    <source>
        <dbReference type="ARBA" id="ARBA00023180"/>
    </source>
</evidence>
<dbReference type="Proteomes" id="UP000050790">
    <property type="component" value="Unassembled WGS sequence"/>
</dbReference>
<evidence type="ECO:0000259" key="17">
    <source>
        <dbReference type="Pfam" id="PF01490"/>
    </source>
</evidence>
<keyword evidence="12" id="KW-0325">Glycoprotein</keyword>
<evidence type="ECO:0000256" key="11">
    <source>
        <dbReference type="ARBA" id="ARBA00023157"/>
    </source>
</evidence>
<name>A0AA85ALI9_9TREM</name>
<reference evidence="19" key="1">
    <citation type="submission" date="2023-11" db="UniProtKB">
        <authorList>
            <consortium name="WormBaseParasite"/>
        </authorList>
    </citation>
    <scope>IDENTIFICATION</scope>
</reference>